<dbReference type="SUPFAM" id="SSF53335">
    <property type="entry name" value="S-adenosyl-L-methionine-dependent methyltransferases"/>
    <property type="match status" value="1"/>
</dbReference>
<gene>
    <name evidence="6" type="ORF">SEMRO_1440_G272870.1</name>
</gene>
<dbReference type="PROSITE" id="PS51006">
    <property type="entry name" value="PABS_2"/>
    <property type="match status" value="1"/>
</dbReference>
<dbReference type="PANTHER" id="PTHR11558:SF11">
    <property type="entry name" value="SPERMIDINE SYNTHASE"/>
    <property type="match status" value="1"/>
</dbReference>
<dbReference type="Pfam" id="PF01564">
    <property type="entry name" value="Spermine_synth"/>
    <property type="match status" value="1"/>
</dbReference>
<evidence type="ECO:0000259" key="5">
    <source>
        <dbReference type="PROSITE" id="PS51006"/>
    </source>
</evidence>
<feature type="signal peptide" evidence="4">
    <location>
        <begin position="1"/>
        <end position="24"/>
    </location>
</feature>
<dbReference type="Proteomes" id="UP001153069">
    <property type="component" value="Unassembled WGS sequence"/>
</dbReference>
<feature type="domain" description="PABS" evidence="5">
    <location>
        <begin position="28"/>
        <end position="274"/>
    </location>
</feature>
<dbReference type="CDD" id="cd02440">
    <property type="entry name" value="AdoMet_MTases"/>
    <property type="match status" value="1"/>
</dbReference>
<proteinExistence type="inferred from homology"/>
<sequence>MMRNTVASLLLYLCLSIFADVGHSESEIGEFFEECGFYQSLRTTADSPIRKLRSKYQDIEIHRSKHYGNILVLDGVLQLTERDANAYNEMLAHVPLFQHNNPKRVLILGGGDGYVLSEVLKHESVEQVDHCDLDDKVIETCKEFFPWGKAWEDPRVKLYVADGAAFARDALAESYDVIIQDSSDPWTVNAEGEIVPLPSSALYEKAHFHNLHRILKPEGILNFQAETFTLPSDLEGIVNWRQQALETGFPSATYGSLYISSYPTGQIGFLLCEKSPGVATMKSEIQRRFQQMEQAGQGTSYYHPRLQQSSFDLPLWVHRTIYGSDSLDSVCPDVSEAGDEQSSS</sequence>
<comment type="caution">
    <text evidence="6">The sequence shown here is derived from an EMBL/GenBank/DDBJ whole genome shotgun (WGS) entry which is preliminary data.</text>
</comment>
<dbReference type="InterPro" id="IPR037163">
    <property type="entry name" value="Spermidine_synt_N_sf"/>
</dbReference>
<evidence type="ECO:0000256" key="1">
    <source>
        <dbReference type="ARBA" id="ARBA00007867"/>
    </source>
</evidence>
<dbReference type="HAMAP" id="MF_00198">
    <property type="entry name" value="Spermidine_synth"/>
    <property type="match status" value="1"/>
</dbReference>
<evidence type="ECO:0000256" key="4">
    <source>
        <dbReference type="SAM" id="SignalP"/>
    </source>
</evidence>
<dbReference type="GO" id="GO:0008295">
    <property type="term" value="P:spermidine biosynthetic process"/>
    <property type="evidence" value="ECO:0007669"/>
    <property type="project" value="TreeGrafter"/>
</dbReference>
<organism evidence="6 7">
    <name type="scientific">Seminavis robusta</name>
    <dbReference type="NCBI Taxonomy" id="568900"/>
    <lineage>
        <taxon>Eukaryota</taxon>
        <taxon>Sar</taxon>
        <taxon>Stramenopiles</taxon>
        <taxon>Ochrophyta</taxon>
        <taxon>Bacillariophyta</taxon>
        <taxon>Bacillariophyceae</taxon>
        <taxon>Bacillariophycidae</taxon>
        <taxon>Naviculales</taxon>
        <taxon>Naviculaceae</taxon>
        <taxon>Seminavis</taxon>
    </lineage>
</organism>
<dbReference type="EMBL" id="CAICTM010001438">
    <property type="protein sequence ID" value="CAB9523642.1"/>
    <property type="molecule type" value="Genomic_DNA"/>
</dbReference>
<feature type="chain" id="PRO_5040252514" evidence="4">
    <location>
        <begin position="25"/>
        <end position="344"/>
    </location>
</feature>
<keyword evidence="7" id="KW-1185">Reference proteome</keyword>
<name>A0A9N8EKW3_9STRA</name>
<feature type="active site" description="Proton acceptor" evidence="3">
    <location>
        <position position="181"/>
    </location>
</feature>
<dbReference type="Pfam" id="PF17284">
    <property type="entry name" value="Spermine_synt_N"/>
    <property type="match status" value="1"/>
</dbReference>
<dbReference type="InterPro" id="IPR029063">
    <property type="entry name" value="SAM-dependent_MTases_sf"/>
</dbReference>
<accession>A0A9N8EKW3</accession>
<dbReference type="GO" id="GO:0004766">
    <property type="term" value="F:spermidine synthase activity"/>
    <property type="evidence" value="ECO:0007669"/>
    <property type="project" value="TreeGrafter"/>
</dbReference>
<dbReference type="Gene3D" id="3.40.50.150">
    <property type="entry name" value="Vaccinia Virus protein VP39"/>
    <property type="match status" value="1"/>
</dbReference>
<dbReference type="Gene3D" id="2.30.140.10">
    <property type="entry name" value="Spermidine synthase, tetramerisation domain"/>
    <property type="match status" value="1"/>
</dbReference>
<dbReference type="PANTHER" id="PTHR11558">
    <property type="entry name" value="SPERMIDINE/SPERMINE SYNTHASE"/>
    <property type="match status" value="1"/>
</dbReference>
<keyword evidence="2 3" id="KW-0808">Transferase</keyword>
<protein>
    <submittedName>
        <fullName evidence="6">Polyamine aminopropyltransferase</fullName>
    </submittedName>
</protein>
<dbReference type="OrthoDB" id="38125at2759"/>
<evidence type="ECO:0000313" key="6">
    <source>
        <dbReference type="EMBL" id="CAB9523642.1"/>
    </source>
</evidence>
<reference evidence="6" key="1">
    <citation type="submission" date="2020-06" db="EMBL/GenBank/DDBJ databases">
        <authorList>
            <consortium name="Plant Systems Biology data submission"/>
        </authorList>
    </citation>
    <scope>NUCLEOTIDE SEQUENCE</scope>
    <source>
        <strain evidence="6">D6</strain>
    </source>
</reference>
<keyword evidence="4" id="KW-0732">Signal</keyword>
<evidence type="ECO:0000256" key="3">
    <source>
        <dbReference type="PROSITE-ProRule" id="PRU00354"/>
    </source>
</evidence>
<dbReference type="PROSITE" id="PS01330">
    <property type="entry name" value="PABS_1"/>
    <property type="match status" value="1"/>
</dbReference>
<evidence type="ECO:0000256" key="2">
    <source>
        <dbReference type="ARBA" id="ARBA00022679"/>
    </source>
</evidence>
<dbReference type="InterPro" id="IPR001045">
    <property type="entry name" value="Spermi_synthase"/>
</dbReference>
<evidence type="ECO:0000313" key="7">
    <source>
        <dbReference type="Proteomes" id="UP001153069"/>
    </source>
</evidence>
<dbReference type="GO" id="GO:0005829">
    <property type="term" value="C:cytosol"/>
    <property type="evidence" value="ECO:0007669"/>
    <property type="project" value="TreeGrafter"/>
</dbReference>
<comment type="similarity">
    <text evidence="1">Belongs to the spermidine/spermine synthase family.</text>
</comment>
<dbReference type="InterPro" id="IPR035246">
    <property type="entry name" value="Spermidine_synt_N"/>
</dbReference>
<keyword evidence="3" id="KW-0620">Polyamine biosynthesis</keyword>
<dbReference type="InterPro" id="IPR030373">
    <property type="entry name" value="PABS_CS"/>
</dbReference>
<dbReference type="InterPro" id="IPR030374">
    <property type="entry name" value="PABS"/>
</dbReference>
<dbReference type="AlphaFoldDB" id="A0A9N8EKW3"/>